<reference evidence="14 15" key="2">
    <citation type="submission" date="2022-06" db="EMBL/GenBank/DDBJ databases">
        <title>Genomic Encyclopedia of Archaeal and Bacterial Type Strains, Phase II (KMG-II): from individual species to whole genera.</title>
        <authorList>
            <person name="Goeker M."/>
        </authorList>
    </citation>
    <scope>NUCLEOTIDE SEQUENCE [LARGE SCALE GENOMIC DNA]</scope>
    <source>
        <strain evidence="14 15">DSM 40477</strain>
    </source>
</reference>
<evidence type="ECO:0000256" key="2">
    <source>
        <dbReference type="ARBA" id="ARBA00022553"/>
    </source>
</evidence>
<feature type="binding site" evidence="8">
    <location>
        <position position="170"/>
    </location>
    <ligand>
        <name>Mg(2+)</name>
        <dbReference type="ChEBI" id="CHEBI:18420"/>
    </ligand>
</feature>
<dbReference type="SMART" id="SM00098">
    <property type="entry name" value="alkPPc"/>
    <property type="match status" value="1"/>
</dbReference>
<dbReference type="Proteomes" id="UP001205311">
    <property type="component" value="Unassembled WGS sequence"/>
</dbReference>
<sequence length="462" mass="48539">MTTSQRRRSRITGTLAAVAMAAALTPLVPAEADGGLGPAPGADRADSVRAEVRGGRVRNVLLFVGDGMGDSEITLARNYQHGAGGRLTLDRLPLTGSLTTHSVVKGDPGHPEYVTDSAAGATAWAIGAKTYNGAIGVDAHGTPRPTLLELAKRRGFRTGSVTTSELQDATPAAISAHVLDRSCMGPETMRQCAPNARENGGPGSIAEQQVALRADVMMGGGAKYFDQRIAAGRFAGRTVRQQAVDTGFQVVERADQLPTLRGDQPVLGLFAAEGLDSVWTGPQARAGGTPPTRCAENTGRDARQPRLAQMTRAAIDLLDRRSRGHDRGFFLQVEGAQIDWGAHDGLPCEQIGETVQFDEAVAVGMEFARRHGDTLVIVTADHAQSTQIIPNGVPSPGMTATLVTNEGGHMTVNYATAMPGEAQEHTGAQVRVAGYGPQAANIVGLNDNTDLFHILTRAMGVH</sequence>
<keyword evidence="3 8" id="KW-0479">Metal-binding</keyword>
<feature type="disulfide bond" evidence="9">
    <location>
        <begin position="183"/>
        <end position="192"/>
    </location>
</feature>
<name>Q2MFI6_STRSD</name>
<evidence type="ECO:0000256" key="12">
    <source>
        <dbReference type="SAM" id="SignalP"/>
    </source>
</evidence>
<dbReference type="EMBL" id="AJ629123">
    <property type="protein sequence ID" value="CAF33055.1"/>
    <property type="molecule type" value="Genomic_DNA"/>
</dbReference>
<feature type="binding site" evidence="8">
    <location>
        <position position="168"/>
    </location>
    <ligand>
        <name>Mg(2+)</name>
        <dbReference type="ChEBI" id="CHEBI:18420"/>
    </ligand>
</feature>
<keyword evidence="6 8" id="KW-0460">Magnesium</keyword>
<comment type="similarity">
    <text evidence="1 10">Belongs to the alkaline phosphatase family.</text>
</comment>
<dbReference type="SMR" id="Q2MFI6"/>
<evidence type="ECO:0000256" key="9">
    <source>
        <dbReference type="PIRSR" id="PIRSR601952-3"/>
    </source>
</evidence>
<evidence type="ECO:0000313" key="13">
    <source>
        <dbReference type="EMBL" id="CAF33055.1"/>
    </source>
</evidence>
<evidence type="ECO:0000256" key="3">
    <source>
        <dbReference type="ARBA" id="ARBA00022723"/>
    </source>
</evidence>
<keyword evidence="2" id="KW-0597">Phosphoprotein</keyword>
<gene>
    <name evidence="13" type="primary">aprZ</name>
    <name evidence="14" type="ORF">LX15_005079</name>
</gene>
<dbReference type="RefSeq" id="WP_253672184.1">
    <property type="nucleotide sequence ID" value="NZ_JAMTCP010000040.1"/>
</dbReference>
<feature type="binding site" evidence="8">
    <location>
        <position position="381"/>
    </location>
    <ligand>
        <name>Zn(2+)</name>
        <dbReference type="ChEBI" id="CHEBI:29105"/>
        <label>2</label>
    </ligand>
</feature>
<evidence type="ECO:0000313" key="14">
    <source>
        <dbReference type="EMBL" id="MCP2261355.1"/>
    </source>
</evidence>
<feature type="chain" id="PRO_5004212507" evidence="12">
    <location>
        <begin position="33"/>
        <end position="462"/>
    </location>
</feature>
<evidence type="ECO:0000256" key="6">
    <source>
        <dbReference type="ARBA" id="ARBA00022842"/>
    </source>
</evidence>
<keyword evidence="5 8" id="KW-0862">Zinc</keyword>
<dbReference type="InterPro" id="IPR001952">
    <property type="entry name" value="Alkaline_phosphatase"/>
</dbReference>
<feature type="active site" description="Phosphoserine intermediate" evidence="7">
    <location>
        <position position="117"/>
    </location>
</feature>
<dbReference type="PANTHER" id="PTHR11596">
    <property type="entry name" value="ALKALINE PHOSPHATASE"/>
    <property type="match status" value="1"/>
</dbReference>
<evidence type="ECO:0000313" key="15">
    <source>
        <dbReference type="Proteomes" id="UP001205311"/>
    </source>
</evidence>
<evidence type="ECO:0000256" key="7">
    <source>
        <dbReference type="PIRSR" id="PIRSR601952-1"/>
    </source>
</evidence>
<comment type="cofactor">
    <cofactor evidence="8">
        <name>Zn(2+)</name>
        <dbReference type="ChEBI" id="CHEBI:29105"/>
    </cofactor>
    <text evidence="8">Binds 2 Zn(2+) ions.</text>
</comment>
<feature type="binding site" evidence="8">
    <location>
        <position position="343"/>
    </location>
    <ligand>
        <name>Zn(2+)</name>
        <dbReference type="ChEBI" id="CHEBI:29105"/>
        <label>2</label>
    </ligand>
</feature>
<accession>Q2MFI6</accession>
<feature type="binding site" evidence="8">
    <location>
        <position position="339"/>
    </location>
    <ligand>
        <name>Zn(2+)</name>
        <dbReference type="ChEBI" id="CHEBI:29105"/>
        <label>2</label>
    </ligand>
</feature>
<feature type="binding site" evidence="8">
    <location>
        <position position="66"/>
    </location>
    <ligand>
        <name>Mg(2+)</name>
        <dbReference type="ChEBI" id="CHEBI:18420"/>
    </ligand>
</feature>
<feature type="signal peptide" evidence="12">
    <location>
        <begin position="1"/>
        <end position="32"/>
    </location>
</feature>
<dbReference type="GO" id="GO:0004035">
    <property type="term" value="F:alkaline phosphatase activity"/>
    <property type="evidence" value="ECO:0007669"/>
    <property type="project" value="TreeGrafter"/>
</dbReference>
<feature type="binding site" evidence="8">
    <location>
        <position position="382"/>
    </location>
    <ligand>
        <name>Zn(2+)</name>
        <dbReference type="ChEBI" id="CHEBI:29105"/>
        <label>2</label>
    </ligand>
</feature>
<feature type="binding site" evidence="8">
    <location>
        <position position="66"/>
    </location>
    <ligand>
        <name>Zn(2+)</name>
        <dbReference type="ChEBI" id="CHEBI:29105"/>
        <label>2</label>
    </ligand>
</feature>
<dbReference type="PRINTS" id="PR00113">
    <property type="entry name" value="ALKPHPHTASE"/>
</dbReference>
<feature type="region of interest" description="Disordered" evidence="11">
    <location>
        <begin position="281"/>
        <end position="301"/>
    </location>
</feature>
<dbReference type="GO" id="GO:0046872">
    <property type="term" value="F:metal ion binding"/>
    <property type="evidence" value="ECO:0007669"/>
    <property type="project" value="UniProtKB-KW"/>
</dbReference>
<dbReference type="Pfam" id="PF00245">
    <property type="entry name" value="Alk_phosphatase"/>
    <property type="match status" value="2"/>
</dbReference>
<dbReference type="CDD" id="cd16012">
    <property type="entry name" value="ALP"/>
    <property type="match status" value="1"/>
</dbReference>
<evidence type="ECO:0000256" key="8">
    <source>
        <dbReference type="PIRSR" id="PIRSR601952-2"/>
    </source>
</evidence>
<evidence type="ECO:0000256" key="10">
    <source>
        <dbReference type="RuleBase" id="RU003946"/>
    </source>
</evidence>
<comment type="cofactor">
    <cofactor evidence="8">
        <name>Mg(2+)</name>
        <dbReference type="ChEBI" id="CHEBI:18420"/>
    </cofactor>
    <text evidence="8">Binds 1 Mg(2+) ion.</text>
</comment>
<dbReference type="NCBIfam" id="NF007810">
    <property type="entry name" value="PRK10518.1"/>
    <property type="match status" value="1"/>
</dbReference>
<dbReference type="EMBL" id="JAMTCP010000040">
    <property type="protein sequence ID" value="MCP2261355.1"/>
    <property type="molecule type" value="Genomic_DNA"/>
</dbReference>
<organism evidence="13">
    <name type="scientific">Streptoalloteichus tenebrarius (strain ATCC 17920 / DSM 40477 / JCM 4838 / CBS 697.72 / NBRC 16177 / NCIMB 11028 / NRRL B-12390 / A12253. 1 / ISP 5477)</name>
    <name type="common">Streptomyces tenebrarius</name>
    <dbReference type="NCBI Taxonomy" id="1933"/>
    <lineage>
        <taxon>Bacteria</taxon>
        <taxon>Bacillati</taxon>
        <taxon>Actinomycetota</taxon>
        <taxon>Actinomycetes</taxon>
        <taxon>Pseudonocardiales</taxon>
        <taxon>Pseudonocardiaceae</taxon>
        <taxon>Streptoalloteichus</taxon>
    </lineage>
</organism>
<evidence type="ECO:0000256" key="4">
    <source>
        <dbReference type="ARBA" id="ARBA00022801"/>
    </source>
</evidence>
<feature type="disulfide bond" evidence="9">
    <location>
        <begin position="294"/>
        <end position="348"/>
    </location>
</feature>
<keyword evidence="9" id="KW-1015">Disulfide bond</keyword>
<dbReference type="AlphaFoldDB" id="Q2MFI6"/>
<dbReference type="InterPro" id="IPR018299">
    <property type="entry name" value="Alkaline_phosphatase_AS"/>
</dbReference>
<dbReference type="PANTHER" id="PTHR11596:SF5">
    <property type="entry name" value="ALKALINE PHOSPHATASE"/>
    <property type="match status" value="1"/>
</dbReference>
<feature type="binding site" evidence="8">
    <location>
        <position position="334"/>
    </location>
    <ligand>
        <name>Mg(2+)</name>
        <dbReference type="ChEBI" id="CHEBI:18420"/>
    </ligand>
</feature>
<protein>
    <submittedName>
        <fullName evidence="14">Alkaline phosphatase</fullName>
    </submittedName>
    <submittedName>
        <fullName evidence="13">Putative aminoglycosidephosphate phosphatase</fullName>
    </submittedName>
</protein>
<feature type="binding site" evidence="8">
    <location>
        <position position="425"/>
    </location>
    <ligand>
        <name>Zn(2+)</name>
        <dbReference type="ChEBI" id="CHEBI:29105"/>
        <label>2</label>
    </ligand>
</feature>
<dbReference type="PROSITE" id="PS00123">
    <property type="entry name" value="ALKALINE_PHOSPHATASE"/>
    <property type="match status" value="1"/>
</dbReference>
<keyword evidence="4" id="KW-0378">Hydrolase</keyword>
<dbReference type="SUPFAM" id="SSF53649">
    <property type="entry name" value="Alkaline phosphatase-like"/>
    <property type="match status" value="1"/>
</dbReference>
<keyword evidence="12" id="KW-0732">Signal</keyword>
<dbReference type="InterPro" id="IPR006311">
    <property type="entry name" value="TAT_signal"/>
</dbReference>
<dbReference type="PROSITE" id="PS51318">
    <property type="entry name" value="TAT"/>
    <property type="match status" value="1"/>
</dbReference>
<evidence type="ECO:0000256" key="1">
    <source>
        <dbReference type="ARBA" id="ARBA00005984"/>
    </source>
</evidence>
<reference evidence="13" key="1">
    <citation type="submission" date="2004-02" db="EMBL/GenBank/DDBJ databases">
        <title>Comparison of the "mixed" gene clusters for the biosynthesis of the aminoglycoside antibiotics apramycin (Streptomyces tenebrarius DSM 40477) and hygromycin B (Streptomyces hygroscopicus subsp. hygroscopicus DSM 40578), which contain genes related to both the biosynthesis of other aminoglycosides and cell-wall sugars.</title>
        <authorList>
            <person name="Aboshanab K.M."/>
            <person name="Schmidt-Beissner H."/>
            <person name="Wehmeier U.F."/>
            <person name="Welzel K."/>
            <person name="Vente A."/>
            <person name="Piepersberg W."/>
        </authorList>
    </citation>
    <scope>NUCLEOTIDE SEQUENCE</scope>
    <source>
        <strain evidence="13">Type strain: DSM 40477</strain>
    </source>
</reference>
<dbReference type="InterPro" id="IPR017850">
    <property type="entry name" value="Alkaline_phosphatase_core_sf"/>
</dbReference>
<dbReference type="Gene3D" id="3.40.720.10">
    <property type="entry name" value="Alkaline Phosphatase, subunit A"/>
    <property type="match status" value="1"/>
</dbReference>
<evidence type="ECO:0000256" key="5">
    <source>
        <dbReference type="ARBA" id="ARBA00022833"/>
    </source>
</evidence>
<evidence type="ECO:0000256" key="11">
    <source>
        <dbReference type="SAM" id="MobiDB-lite"/>
    </source>
</evidence>
<keyword evidence="15" id="KW-1185">Reference proteome</keyword>
<proteinExistence type="inferred from homology"/>